<keyword evidence="4" id="KW-0964">Secreted</keyword>
<dbReference type="Proteomes" id="UP000003828">
    <property type="component" value="Unassembled WGS sequence"/>
</dbReference>
<dbReference type="eggNOG" id="COG4932">
    <property type="taxonomic scope" value="Bacteria"/>
</dbReference>
<dbReference type="Gene3D" id="2.60.40.10">
    <property type="entry name" value="Immunoglobulins"/>
    <property type="match status" value="3"/>
</dbReference>
<accession>H0QQ92</accession>
<dbReference type="EC" id="3.2.1.1" evidence="3"/>
<protein>
    <recommendedName>
        <fullName evidence="3">alpha-amylase</fullName>
        <ecNumber evidence="3">3.2.1.1</ecNumber>
    </recommendedName>
    <alternativeName>
        <fullName evidence="6">1,4-alpha-D-glucan glucanohydrolase</fullName>
    </alternativeName>
</protein>
<evidence type="ECO:0000313" key="8">
    <source>
        <dbReference type="Proteomes" id="UP000003828"/>
    </source>
</evidence>
<dbReference type="PANTHER" id="PTHR36108">
    <property type="entry name" value="COLOSSIN-B-RELATED"/>
    <property type="match status" value="1"/>
</dbReference>
<organism evidence="7 8">
    <name type="scientific">Arthrobacter globiformis (strain ATCC 8010 / DSM 20124 / JCM 1332 / NBRC 12137 / NCIMB 8907 / NRRL B-2979 / 168)</name>
    <dbReference type="NCBI Taxonomy" id="1077972"/>
    <lineage>
        <taxon>Bacteria</taxon>
        <taxon>Bacillati</taxon>
        <taxon>Actinomycetota</taxon>
        <taxon>Actinomycetes</taxon>
        <taxon>Micrococcales</taxon>
        <taxon>Micrococcaceae</taxon>
        <taxon>Arthrobacter</taxon>
    </lineage>
</organism>
<evidence type="ECO:0000256" key="6">
    <source>
        <dbReference type="ARBA" id="ARBA00030238"/>
    </source>
</evidence>
<evidence type="ECO:0000256" key="5">
    <source>
        <dbReference type="ARBA" id="ARBA00022729"/>
    </source>
</evidence>
<comment type="catalytic activity">
    <reaction evidence="1">
        <text>Endohydrolysis of (1-&gt;4)-alpha-D-glucosidic linkages in polysaccharides containing three or more (1-&gt;4)-alpha-linked D-glucose units.</text>
        <dbReference type="EC" id="3.2.1.1"/>
    </reaction>
</comment>
<dbReference type="InterPro" id="IPR013783">
    <property type="entry name" value="Ig-like_fold"/>
</dbReference>
<evidence type="ECO:0000313" key="7">
    <source>
        <dbReference type="EMBL" id="GAB14993.1"/>
    </source>
</evidence>
<dbReference type="Gene3D" id="2.60.40.2700">
    <property type="match status" value="5"/>
</dbReference>
<dbReference type="GO" id="GO:0004556">
    <property type="term" value="F:alpha-amylase activity"/>
    <property type="evidence" value="ECO:0007669"/>
    <property type="project" value="UniProtKB-EC"/>
</dbReference>
<dbReference type="SUPFAM" id="SSF49452">
    <property type="entry name" value="Starch-binding domain-like"/>
    <property type="match status" value="4"/>
</dbReference>
<dbReference type="GO" id="GO:0005975">
    <property type="term" value="P:carbohydrate metabolic process"/>
    <property type="evidence" value="ECO:0007669"/>
    <property type="project" value="UniProtKB-ARBA"/>
</dbReference>
<dbReference type="GO" id="GO:0030246">
    <property type="term" value="F:carbohydrate binding"/>
    <property type="evidence" value="ECO:0007669"/>
    <property type="project" value="InterPro"/>
</dbReference>
<dbReference type="STRING" id="1077972.ARGLB_080_00570"/>
<keyword evidence="8" id="KW-1185">Reference proteome</keyword>
<dbReference type="EMBL" id="BAEG01000080">
    <property type="protein sequence ID" value="GAB14993.1"/>
    <property type="molecule type" value="Genomic_DNA"/>
</dbReference>
<dbReference type="SUPFAM" id="SSF49478">
    <property type="entry name" value="Cna protein B-type domain"/>
    <property type="match status" value="1"/>
</dbReference>
<evidence type="ECO:0000256" key="3">
    <source>
        <dbReference type="ARBA" id="ARBA00012595"/>
    </source>
</evidence>
<name>H0QQ92_ARTG1</name>
<dbReference type="InterPro" id="IPR013784">
    <property type="entry name" value="Carb-bd-like_fold"/>
</dbReference>
<comment type="similarity">
    <text evidence="2">Belongs to the serine-aspartate repeat-containing protein (SDr) family.</text>
</comment>
<evidence type="ECO:0000256" key="4">
    <source>
        <dbReference type="ARBA" id="ARBA00022525"/>
    </source>
</evidence>
<dbReference type="PANTHER" id="PTHR36108:SF13">
    <property type="entry name" value="COLOSSIN-B-RELATED"/>
    <property type="match status" value="1"/>
</dbReference>
<proteinExistence type="inferred from homology"/>
<keyword evidence="5" id="KW-0732">Signal</keyword>
<comment type="caution">
    <text evidence="7">The sequence shown here is derived from an EMBL/GenBank/DDBJ whole genome shotgun (WGS) entry which is preliminary data.</text>
</comment>
<gene>
    <name evidence="7" type="ORF">ARGLB_080_00570</name>
</gene>
<evidence type="ECO:0000256" key="1">
    <source>
        <dbReference type="ARBA" id="ARBA00000548"/>
    </source>
</evidence>
<sequence length="1578" mass="157416">MLTHGGIKMLAKSGRFRLRIALLLSVLSALIVTGLAPANAVDLSDASISGKVTAPAGVDLASTQVYAHTASGYSYTGYSQVNEDGTYAINGLPAGTYKIQFSGSNYSGALEQWHAGASSFETATTVTLAAGQTLTGINASLVKGATISGRITGPSGVDIGSVGVSVQSTGDDWFSAYGSVNQDGSYSVRGLPSGSFKIQFAGGNSGAVTQWHAAATSFDTATPVTLTAGQDLTGINAALVRGASISGTVTVPAGADASQVHVEARDINGNTAGYSSISSEGTYSLRGLRAGSYKVLFSSYGTGLLQQWYPGASSFDTATAVTVAAGQDKTGIGASLVTGGSVSGKVTAPAGIDLSLVHATVYEAAGPNPNYVGSSSVNADGTYKVDGLNTGNYKVQFLGTNSGLLEHWYNGAASFGTATAVAVTAGQNHAGVDAALVKGASITGKVSSAPGVNLSGVWIYLYDSETMSWAGGMQPSPDGSYQFAGLAAGSYKIQFSTGSSGALGQWYGGAVAASAATPVAVSSSQDLTLPDTVLIKGATISGKVTAPAGVDLSAVSVYAYNSKGSLSYPGYTNVQPDGSYKLAGLPQGDYAISFSGYNSGALDQWHANATSRESATVLPVASGQDVTGINATLVKGASISGKVTVPVGVTLSGVSVSASGEGSPYGTYASVNADGTYKVKGLPAGSYKVKFSNYNSGALDEWYNNVQTEAAATPVVLAAGQDKTAVDATLAKGATIGGKVTLPAGVNGFAVSVGLFKAADGESVSSVQLNSDGTYALRGVPAGSYKLRFAGYSNAGVLARWYTNATSLATATPVTVTDGQTLTAINAALVKGGAISGQITAPAGTRLTASEIVATKTGTIDDSSVHGWVNTDGTYSIVGLETGTYKLRFLGGQSGAEDLWYGGTTAATANSVAVTAGQTVAGANMTVVKGATISGNVSGASGQPGYLLSVLDSAGKLVKNGYSDEAGNYSVVGLAAGSYKVAFNRSSGFTQDEAQYYQNQPESAGAGQAQSIPVTSGQTVPNINASLTAGGSVTGTVLDKAGKPVGNAQIQAYTPDGSLVTRSAGTSATGKYTLNGLTSGSYIIKVHGALSGRGDLYSGNKTAEATATKVSVVRGSATTHDLSYAAVVETLTAPTPTVKGTAKVGYTLTGAPGTWGPAGVTLKYQWKANGVDITGATTTAFKLTAAQVGKTLTFSVTGTKAGYTTATKTSAATGTVMALNPVLTAPTPKITGTAKVGYALTAVPGAWGPAPITLKYQWKANGIVIAGATASTYKPSAAVVGKTISVTVTGSKAGYNTAAKTSALTARVAVGTLAAPVPKVTGTAKVGYTLTAVPGAWGPAPVTLKYQWKANGVAVTGATASTYKPAAAVIGKTISVTVTGSKAGFTTAARTSALTARVAVGTLTAPVPVISGAVRVGAALTAAGAWGPAPVTLKYHWKANGLAITGATAATYTPTTAVLGKTLTVTVTGSKAGFTTVTKTSAVSVKVAVGVLTAPVPTISGSPTAGSVLTVVPGAWGPAPVTLKYQWYLNGMPLSGATGTTYTPMLPGDAISVRVTGSKPGFTTAEIPSAPTPTITVR</sequence>
<reference evidence="7 8" key="1">
    <citation type="submission" date="2011-12" db="EMBL/GenBank/DDBJ databases">
        <title>Whole genome shotgun sequence of Arthrobacter globiformis NBRC 12137.</title>
        <authorList>
            <person name="Miyazawa S."/>
            <person name="Hosoyama A."/>
            <person name="Tsuchikane K."/>
            <person name="Katsumata H."/>
            <person name="Yamazaki S."/>
            <person name="Fujita N."/>
        </authorList>
    </citation>
    <scope>NUCLEOTIDE SEQUENCE [LARGE SCALE GENOMIC DNA]</scope>
    <source>
        <strain evidence="7 8">NBRC 12137</strain>
    </source>
</reference>
<evidence type="ECO:0000256" key="2">
    <source>
        <dbReference type="ARBA" id="ARBA00007257"/>
    </source>
</evidence>
<dbReference type="Pfam" id="PF13620">
    <property type="entry name" value="CarboxypepD_reg"/>
    <property type="match status" value="2"/>
</dbReference>
<dbReference type="Gene3D" id="2.60.40.1120">
    <property type="entry name" value="Carboxypeptidase-like, regulatory domain"/>
    <property type="match status" value="3"/>
</dbReference>